<dbReference type="Pfam" id="PF01037">
    <property type="entry name" value="AsnC_trans_reg"/>
    <property type="match status" value="1"/>
</dbReference>
<keyword evidence="6" id="KW-1185">Reference proteome</keyword>
<reference evidence="5 6" key="1">
    <citation type="submission" date="2020-08" db="EMBL/GenBank/DDBJ databases">
        <title>Genomic Encyclopedia of Type Strains, Phase III (KMG-III): the genomes of soil and plant-associated and newly described type strains.</title>
        <authorList>
            <person name="Whitman W."/>
        </authorList>
    </citation>
    <scope>NUCLEOTIDE SEQUENCE [LARGE SCALE GENOMIC DNA]</scope>
    <source>
        <strain evidence="5 6">CECT 7247</strain>
    </source>
</reference>
<dbReference type="InterPro" id="IPR019887">
    <property type="entry name" value="Tscrpt_reg_AsnC/Lrp_C"/>
</dbReference>
<dbReference type="Gene3D" id="3.30.70.920">
    <property type="match status" value="1"/>
</dbReference>
<dbReference type="Gene3D" id="1.10.10.10">
    <property type="entry name" value="Winged helix-like DNA-binding domain superfamily/Winged helix DNA-binding domain"/>
    <property type="match status" value="1"/>
</dbReference>
<dbReference type="SUPFAM" id="SSF54909">
    <property type="entry name" value="Dimeric alpha+beta barrel"/>
    <property type="match status" value="1"/>
</dbReference>
<evidence type="ECO:0000259" key="4">
    <source>
        <dbReference type="PROSITE" id="PS50956"/>
    </source>
</evidence>
<name>A0ABR6GMU4_9BURK</name>
<dbReference type="RefSeq" id="WP_088448970.1">
    <property type="nucleotide sequence ID" value="NZ_JACHXO010000001.1"/>
</dbReference>
<keyword evidence="3" id="KW-0804">Transcription</keyword>
<evidence type="ECO:0000313" key="5">
    <source>
        <dbReference type="EMBL" id="MBB3193443.1"/>
    </source>
</evidence>
<dbReference type="PANTHER" id="PTHR30154:SF34">
    <property type="entry name" value="TRANSCRIPTIONAL REGULATOR AZLB"/>
    <property type="match status" value="1"/>
</dbReference>
<organism evidence="5 6">
    <name type="scientific">Roseateles terrae</name>
    <dbReference type="NCBI Taxonomy" id="431060"/>
    <lineage>
        <taxon>Bacteria</taxon>
        <taxon>Pseudomonadati</taxon>
        <taxon>Pseudomonadota</taxon>
        <taxon>Betaproteobacteria</taxon>
        <taxon>Burkholderiales</taxon>
        <taxon>Sphaerotilaceae</taxon>
        <taxon>Roseateles</taxon>
    </lineage>
</organism>
<dbReference type="InterPro" id="IPR036388">
    <property type="entry name" value="WH-like_DNA-bd_sf"/>
</dbReference>
<dbReference type="InterPro" id="IPR019888">
    <property type="entry name" value="Tscrpt_reg_AsnC-like"/>
</dbReference>
<evidence type="ECO:0000313" key="6">
    <source>
        <dbReference type="Proteomes" id="UP000574369"/>
    </source>
</evidence>
<dbReference type="SMART" id="SM00344">
    <property type="entry name" value="HTH_ASNC"/>
    <property type="match status" value="1"/>
</dbReference>
<proteinExistence type="predicted"/>
<evidence type="ECO:0000256" key="3">
    <source>
        <dbReference type="ARBA" id="ARBA00023163"/>
    </source>
</evidence>
<keyword evidence="2 5" id="KW-0238">DNA-binding</keyword>
<protein>
    <submittedName>
        <fullName evidence="5">DNA-binding Lrp family transcriptional regulator</fullName>
    </submittedName>
</protein>
<gene>
    <name evidence="5" type="ORF">FHS28_000808</name>
</gene>
<dbReference type="InterPro" id="IPR011991">
    <property type="entry name" value="ArsR-like_HTH"/>
</dbReference>
<dbReference type="PRINTS" id="PR00033">
    <property type="entry name" value="HTHASNC"/>
</dbReference>
<dbReference type="Proteomes" id="UP000574369">
    <property type="component" value="Unassembled WGS sequence"/>
</dbReference>
<sequence>MSIPPTLDSIDRAILAALQQDARLSNQALAQQIHLSPSACLRRVKRLEDEGVIDRVVALLNPKAIGKPGTSYTIINVERMTPTALAEFEQAVKDSPDILDCFYVAGSNDYLLRFAYRDAEDLERVHTQVLMQLPGVARANSMLVLRTVKRSTAFPLE</sequence>
<dbReference type="InterPro" id="IPR000485">
    <property type="entry name" value="AsnC-type_HTH_dom"/>
</dbReference>
<evidence type="ECO:0000256" key="2">
    <source>
        <dbReference type="ARBA" id="ARBA00023125"/>
    </source>
</evidence>
<dbReference type="GO" id="GO:0003677">
    <property type="term" value="F:DNA binding"/>
    <property type="evidence" value="ECO:0007669"/>
    <property type="project" value="UniProtKB-KW"/>
</dbReference>
<keyword evidence="1" id="KW-0805">Transcription regulation</keyword>
<feature type="domain" description="HTH asnC-type" evidence="4">
    <location>
        <begin position="7"/>
        <end position="68"/>
    </location>
</feature>
<dbReference type="SUPFAM" id="SSF46785">
    <property type="entry name" value="Winged helix' DNA-binding domain"/>
    <property type="match status" value="1"/>
</dbReference>
<comment type="caution">
    <text evidence="5">The sequence shown here is derived from an EMBL/GenBank/DDBJ whole genome shotgun (WGS) entry which is preliminary data.</text>
</comment>
<dbReference type="EMBL" id="JACHXO010000001">
    <property type="protein sequence ID" value="MBB3193443.1"/>
    <property type="molecule type" value="Genomic_DNA"/>
</dbReference>
<dbReference type="Pfam" id="PF13412">
    <property type="entry name" value="HTH_24"/>
    <property type="match status" value="1"/>
</dbReference>
<dbReference type="PROSITE" id="PS50956">
    <property type="entry name" value="HTH_ASNC_2"/>
    <property type="match status" value="1"/>
</dbReference>
<dbReference type="CDD" id="cd00090">
    <property type="entry name" value="HTH_ARSR"/>
    <property type="match status" value="1"/>
</dbReference>
<dbReference type="InterPro" id="IPR011008">
    <property type="entry name" value="Dimeric_a/b-barrel"/>
</dbReference>
<dbReference type="PANTHER" id="PTHR30154">
    <property type="entry name" value="LEUCINE-RESPONSIVE REGULATORY PROTEIN"/>
    <property type="match status" value="1"/>
</dbReference>
<evidence type="ECO:0000256" key="1">
    <source>
        <dbReference type="ARBA" id="ARBA00023015"/>
    </source>
</evidence>
<dbReference type="InterPro" id="IPR036390">
    <property type="entry name" value="WH_DNA-bd_sf"/>
</dbReference>
<accession>A0ABR6GMU4</accession>